<gene>
    <name evidence="9" type="ORF">A3C21_03820</name>
</gene>
<feature type="transmembrane region" description="Helical" evidence="6">
    <location>
        <begin position="6"/>
        <end position="22"/>
    </location>
</feature>
<dbReference type="PANTHER" id="PTHR30619:SF1">
    <property type="entry name" value="RECOMBINATION PROTEIN 2"/>
    <property type="match status" value="1"/>
</dbReference>
<evidence type="ECO:0000256" key="3">
    <source>
        <dbReference type="ARBA" id="ARBA00022692"/>
    </source>
</evidence>
<feature type="domain" description="DUF4131" evidence="8">
    <location>
        <begin position="25"/>
        <end position="180"/>
    </location>
</feature>
<feature type="transmembrane region" description="Helical" evidence="6">
    <location>
        <begin position="381"/>
        <end position="400"/>
    </location>
</feature>
<dbReference type="Pfam" id="PF03772">
    <property type="entry name" value="Competence"/>
    <property type="match status" value="1"/>
</dbReference>
<dbReference type="Proteomes" id="UP000178572">
    <property type="component" value="Unassembled WGS sequence"/>
</dbReference>
<feature type="transmembrane region" description="Helical" evidence="6">
    <location>
        <begin position="442"/>
        <end position="462"/>
    </location>
</feature>
<dbReference type="NCBIfam" id="TIGR00360">
    <property type="entry name" value="ComEC_N-term"/>
    <property type="match status" value="1"/>
</dbReference>
<feature type="transmembrane region" description="Helical" evidence="6">
    <location>
        <begin position="251"/>
        <end position="271"/>
    </location>
</feature>
<keyword evidence="5 6" id="KW-0472">Membrane</keyword>
<dbReference type="GO" id="GO:0005886">
    <property type="term" value="C:plasma membrane"/>
    <property type="evidence" value="ECO:0007669"/>
    <property type="project" value="UniProtKB-SubCell"/>
</dbReference>
<dbReference type="InterPro" id="IPR025405">
    <property type="entry name" value="DUF4131"/>
</dbReference>
<evidence type="ECO:0000259" key="8">
    <source>
        <dbReference type="Pfam" id="PF13567"/>
    </source>
</evidence>
<sequence length="502" mass="52227">MSARVLWVIVLGFLAGVFLRSLAALSLSFAAFFALLAAAVILLLLSGSPRFRHGILAALALFALAGGIVRMDSAVVRDDPALAARIGSGIAIEGVVSDEPDAREGSTRLLVRADALVEGGITAKIDAGILVVAPAHAAAAYGDRIRAEGVLRLPEAFDAGAGREFDYPAYLAQDGVLYELAFARDVEVVGAGKRDPVKAAALLVKRTFLEGLALALPEPAAGLAGGITVGDKRGLGAELAETFRTVSLTHIVVLSGYNIMIVIYALGWALAKARAPRALEFCMALSVALLFALMTGLAAASVRAAVMASIAAVGKMTGRLYLASRALALVAAGMVLWNPYILAFDPGFQLSVLATAGLIAFTPIVVTRLKFITPRLHVREITATTIAAQIAVLPLLLYQTGNLSLVALPANFLVLLAVPWAMLCSAIAALGGLIFSPPVLGGVEGLGVVVGFPAYALLSYIIEAAKLFASLPFASVALPAFSAWWLVPAYGALLLFAYRKNI</sequence>
<keyword evidence="3 6" id="KW-0812">Transmembrane</keyword>
<evidence type="ECO:0000256" key="5">
    <source>
        <dbReference type="ARBA" id="ARBA00023136"/>
    </source>
</evidence>
<feature type="transmembrane region" description="Helical" evidence="6">
    <location>
        <begin position="348"/>
        <end position="369"/>
    </location>
</feature>
<organism evidence="9 10">
    <name type="scientific">Candidatus Kaiserbacteria bacterium RIFCSPHIGHO2_02_FULL_59_21</name>
    <dbReference type="NCBI Taxonomy" id="1798500"/>
    <lineage>
        <taxon>Bacteria</taxon>
        <taxon>Candidatus Kaiseribacteriota</taxon>
    </lineage>
</organism>
<dbReference type="InterPro" id="IPR004477">
    <property type="entry name" value="ComEC_N"/>
</dbReference>
<dbReference type="EMBL" id="MFLN01000004">
    <property type="protein sequence ID" value="OGG67578.1"/>
    <property type="molecule type" value="Genomic_DNA"/>
</dbReference>
<evidence type="ECO:0000256" key="6">
    <source>
        <dbReference type="SAM" id="Phobius"/>
    </source>
</evidence>
<comment type="caution">
    <text evidence="9">The sequence shown here is derived from an EMBL/GenBank/DDBJ whole genome shotgun (WGS) entry which is preliminary data.</text>
</comment>
<feature type="domain" description="ComEC/Rec2-related protein" evidence="7">
    <location>
        <begin position="228"/>
        <end position="498"/>
    </location>
</feature>
<proteinExistence type="predicted"/>
<protein>
    <recommendedName>
        <fullName evidence="11">ComEC/Rec2-related protein domain-containing protein</fullName>
    </recommendedName>
</protein>
<feature type="transmembrane region" description="Helical" evidence="6">
    <location>
        <begin position="283"/>
        <end position="308"/>
    </location>
</feature>
<evidence type="ECO:0000313" key="10">
    <source>
        <dbReference type="Proteomes" id="UP000178572"/>
    </source>
</evidence>
<keyword evidence="4 6" id="KW-1133">Transmembrane helix</keyword>
<feature type="transmembrane region" description="Helical" evidence="6">
    <location>
        <begin position="412"/>
        <end position="435"/>
    </location>
</feature>
<dbReference type="InterPro" id="IPR052159">
    <property type="entry name" value="Competence_DNA_uptake"/>
</dbReference>
<dbReference type="PANTHER" id="PTHR30619">
    <property type="entry name" value="DNA INTERNALIZATION/COMPETENCE PROTEIN COMEC/REC2"/>
    <property type="match status" value="1"/>
</dbReference>
<dbReference type="AlphaFoldDB" id="A0A1F6E1N8"/>
<comment type="subcellular location">
    <subcellularLocation>
        <location evidence="1">Cell membrane</location>
        <topology evidence="1">Multi-pass membrane protein</topology>
    </subcellularLocation>
</comment>
<feature type="transmembrane region" description="Helical" evidence="6">
    <location>
        <begin position="29"/>
        <end position="45"/>
    </location>
</feature>
<accession>A0A1F6E1N8</accession>
<name>A0A1F6E1N8_9BACT</name>
<evidence type="ECO:0000256" key="2">
    <source>
        <dbReference type="ARBA" id="ARBA00022475"/>
    </source>
</evidence>
<evidence type="ECO:0000256" key="4">
    <source>
        <dbReference type="ARBA" id="ARBA00022989"/>
    </source>
</evidence>
<evidence type="ECO:0000259" key="7">
    <source>
        <dbReference type="Pfam" id="PF03772"/>
    </source>
</evidence>
<evidence type="ECO:0008006" key="11">
    <source>
        <dbReference type="Google" id="ProtNLM"/>
    </source>
</evidence>
<dbReference type="STRING" id="1798500.A3C21_03820"/>
<feature type="transmembrane region" description="Helical" evidence="6">
    <location>
        <begin position="474"/>
        <end position="498"/>
    </location>
</feature>
<feature type="transmembrane region" description="Helical" evidence="6">
    <location>
        <begin position="320"/>
        <end position="342"/>
    </location>
</feature>
<evidence type="ECO:0000313" key="9">
    <source>
        <dbReference type="EMBL" id="OGG67578.1"/>
    </source>
</evidence>
<evidence type="ECO:0000256" key="1">
    <source>
        <dbReference type="ARBA" id="ARBA00004651"/>
    </source>
</evidence>
<keyword evidence="2" id="KW-1003">Cell membrane</keyword>
<reference evidence="9 10" key="1">
    <citation type="journal article" date="2016" name="Nat. Commun.">
        <title>Thousands of microbial genomes shed light on interconnected biogeochemical processes in an aquifer system.</title>
        <authorList>
            <person name="Anantharaman K."/>
            <person name="Brown C.T."/>
            <person name="Hug L.A."/>
            <person name="Sharon I."/>
            <person name="Castelle C.J."/>
            <person name="Probst A.J."/>
            <person name="Thomas B.C."/>
            <person name="Singh A."/>
            <person name="Wilkins M.J."/>
            <person name="Karaoz U."/>
            <person name="Brodie E.L."/>
            <person name="Williams K.H."/>
            <person name="Hubbard S.S."/>
            <person name="Banfield J.F."/>
        </authorList>
    </citation>
    <scope>NUCLEOTIDE SEQUENCE [LARGE SCALE GENOMIC DNA]</scope>
</reference>
<dbReference type="Pfam" id="PF13567">
    <property type="entry name" value="DUF4131"/>
    <property type="match status" value="1"/>
</dbReference>